<accession>A0A6J8AWS5</accession>
<reference evidence="1 2" key="1">
    <citation type="submission" date="2020-06" db="EMBL/GenBank/DDBJ databases">
        <authorList>
            <person name="Li R."/>
            <person name="Bekaert M."/>
        </authorList>
    </citation>
    <scope>NUCLEOTIDE SEQUENCE [LARGE SCALE GENOMIC DNA]</scope>
    <source>
        <strain evidence="2">wild</strain>
    </source>
</reference>
<name>A0A6J8AWS5_MYTCO</name>
<dbReference type="SUPFAM" id="SSF56219">
    <property type="entry name" value="DNase I-like"/>
    <property type="match status" value="1"/>
</dbReference>
<organism evidence="1 2">
    <name type="scientific">Mytilus coruscus</name>
    <name type="common">Sea mussel</name>
    <dbReference type="NCBI Taxonomy" id="42192"/>
    <lineage>
        <taxon>Eukaryota</taxon>
        <taxon>Metazoa</taxon>
        <taxon>Spiralia</taxon>
        <taxon>Lophotrochozoa</taxon>
        <taxon>Mollusca</taxon>
        <taxon>Bivalvia</taxon>
        <taxon>Autobranchia</taxon>
        <taxon>Pteriomorphia</taxon>
        <taxon>Mytilida</taxon>
        <taxon>Mytiloidea</taxon>
        <taxon>Mytilidae</taxon>
        <taxon>Mytilinae</taxon>
        <taxon>Mytilus</taxon>
    </lineage>
</organism>
<dbReference type="Gene3D" id="3.60.10.10">
    <property type="entry name" value="Endonuclease/exonuclease/phosphatase"/>
    <property type="match status" value="1"/>
</dbReference>
<dbReference type="OrthoDB" id="6130820at2759"/>
<keyword evidence="2" id="KW-1185">Reference proteome</keyword>
<dbReference type="AlphaFoldDB" id="A0A6J8AWS5"/>
<dbReference type="Proteomes" id="UP000507470">
    <property type="component" value="Unassembled WGS sequence"/>
</dbReference>
<evidence type="ECO:0000313" key="1">
    <source>
        <dbReference type="EMBL" id="CAC5373540.1"/>
    </source>
</evidence>
<evidence type="ECO:0000313" key="2">
    <source>
        <dbReference type="Proteomes" id="UP000507470"/>
    </source>
</evidence>
<dbReference type="EMBL" id="CACVKT020001912">
    <property type="protein sequence ID" value="CAC5373540.1"/>
    <property type="molecule type" value="Genomic_DNA"/>
</dbReference>
<proteinExistence type="predicted"/>
<gene>
    <name evidence="1" type="ORF">MCOR_11267</name>
</gene>
<dbReference type="InterPro" id="IPR036691">
    <property type="entry name" value="Endo/exonu/phosph_ase_sf"/>
</dbReference>
<sequence length="210" mass="23738">MFGHTAHSNRPQHHAQTAIVILEITTNRYGARPVRIHQTSAVPGSLSRKSPPIATGGTFVSSCGVGGEQGELLAEKHQAKAQRTTKVTKFSRVIEEKERKKGGVMTLVRNNINAREIKKYMEEAEYLEIKVTIGLSSYNIVNFYCPNDKKISLDIIQISDSNFLMVEDLNSPSHSWGYYNTIDKRGETIEDWQDEHHLILVMSYSCQWSN</sequence>
<protein>
    <submittedName>
        <fullName evidence="1">Uncharacterized protein</fullName>
    </submittedName>
</protein>